<evidence type="ECO:0000313" key="2">
    <source>
        <dbReference type="EMBL" id="KFD52550.1"/>
    </source>
</evidence>
<feature type="region of interest" description="Disordered" evidence="1">
    <location>
        <begin position="514"/>
        <end position="539"/>
    </location>
</feature>
<evidence type="ECO:0000256" key="1">
    <source>
        <dbReference type="SAM" id="MobiDB-lite"/>
    </source>
</evidence>
<name>A0A085M5Q4_9BILA</name>
<dbReference type="AlphaFoldDB" id="A0A085M5Q4"/>
<dbReference type="EMBL" id="KL363226">
    <property type="protein sequence ID" value="KFD52550.1"/>
    <property type="molecule type" value="Genomic_DNA"/>
</dbReference>
<feature type="region of interest" description="Disordered" evidence="1">
    <location>
        <begin position="260"/>
        <end position="282"/>
    </location>
</feature>
<dbReference type="Proteomes" id="UP000030764">
    <property type="component" value="Unassembled WGS sequence"/>
</dbReference>
<reference evidence="2 3" key="1">
    <citation type="journal article" date="2014" name="Nat. Genet.">
        <title>Genome and transcriptome of the porcine whipworm Trichuris suis.</title>
        <authorList>
            <person name="Jex A.R."/>
            <person name="Nejsum P."/>
            <person name="Schwarz E.M."/>
            <person name="Hu L."/>
            <person name="Young N.D."/>
            <person name="Hall R.S."/>
            <person name="Korhonen P.K."/>
            <person name="Liao S."/>
            <person name="Thamsborg S."/>
            <person name="Xia J."/>
            <person name="Xu P."/>
            <person name="Wang S."/>
            <person name="Scheerlinck J.P."/>
            <person name="Hofmann A."/>
            <person name="Sternberg P.W."/>
            <person name="Wang J."/>
            <person name="Gasser R.B."/>
        </authorList>
    </citation>
    <scope>NUCLEOTIDE SEQUENCE [LARGE SCALE GENOMIC DNA]</scope>
    <source>
        <strain evidence="2">DCEP-RM93M</strain>
    </source>
</reference>
<evidence type="ECO:0000313" key="3">
    <source>
        <dbReference type="Proteomes" id="UP000030764"/>
    </source>
</evidence>
<organism evidence="2 3">
    <name type="scientific">Trichuris suis</name>
    <name type="common">pig whipworm</name>
    <dbReference type="NCBI Taxonomy" id="68888"/>
    <lineage>
        <taxon>Eukaryota</taxon>
        <taxon>Metazoa</taxon>
        <taxon>Ecdysozoa</taxon>
        <taxon>Nematoda</taxon>
        <taxon>Enoplea</taxon>
        <taxon>Dorylaimia</taxon>
        <taxon>Trichinellida</taxon>
        <taxon>Trichuridae</taxon>
        <taxon>Trichuris</taxon>
    </lineage>
</organism>
<keyword evidence="3" id="KW-1185">Reference proteome</keyword>
<sequence length="539" mass="59009">MYRQFEHWPSKLTRLAGFETELYYLNSTNAFCTAADEVRVNKCLGNLYGTFLDLPYAHSNFNHLLFANYVFLSGKLDLACRLFEDYHQCSSSAFNNTACRHCQHIVFTRLFDYLCRPRHLVTIKQQISCLQGLFMDETFIQCQLRLLDELKAVQQQSSDAQRLCAIRLQLQVCLLKRLPLYCEQDMIKILAVLPERVVEGLNVSCDGFLSLSTLAPGAKPSGVTISIPGLTSGEVPGKLETISPTKTYATFPVTPTKMEERLRTPEEETVSTGKVSQTPTSFEFTPHRAELLPSAAGETKEPSIITATRPILKTEEGIAPTEVYPTPLSEEVGKTKIIEAASTVSKEQFTIATVSSAFVSAEGMVTDRSPSVETATATPEAAAGKKETTMPTSVILGAVTTAEGAITAPVNVSAAGRPFMPVSMETFEPGMKEPFGTSLPTMETAELSMEQMKSTVERINEVAAVIAEHSTRLPGNITERLPSPEWERSPATVRADIGILNRRLYDFESFKGLPEGKKTPAGATPSEFPASSGISTNTC</sequence>
<accession>A0A085M5Q4</accession>
<proteinExistence type="predicted"/>
<protein>
    <submittedName>
        <fullName evidence="2">Uncharacterized protein</fullName>
    </submittedName>
</protein>
<gene>
    <name evidence="2" type="ORF">M513_06584</name>
</gene>
<feature type="compositionally biased region" description="Polar residues" evidence="1">
    <location>
        <begin position="270"/>
        <end position="282"/>
    </location>
</feature>